<evidence type="ECO:0000259" key="4">
    <source>
        <dbReference type="PROSITE" id="PS50987"/>
    </source>
</evidence>
<dbReference type="SUPFAM" id="SSF46785">
    <property type="entry name" value="Winged helix' DNA-binding domain"/>
    <property type="match status" value="1"/>
</dbReference>
<dbReference type="PROSITE" id="PS50987">
    <property type="entry name" value="HTH_ARSR_2"/>
    <property type="match status" value="1"/>
</dbReference>
<dbReference type="InterPro" id="IPR036388">
    <property type="entry name" value="WH-like_DNA-bd_sf"/>
</dbReference>
<evidence type="ECO:0000256" key="2">
    <source>
        <dbReference type="ARBA" id="ARBA00023125"/>
    </source>
</evidence>
<dbReference type="SMART" id="SM00418">
    <property type="entry name" value="HTH_ARSR"/>
    <property type="match status" value="1"/>
</dbReference>
<dbReference type="PANTHER" id="PTHR43132">
    <property type="entry name" value="ARSENICAL RESISTANCE OPERON REPRESSOR ARSR-RELATED"/>
    <property type="match status" value="1"/>
</dbReference>
<dbReference type="CDD" id="cd00090">
    <property type="entry name" value="HTH_ARSR"/>
    <property type="match status" value="1"/>
</dbReference>
<dbReference type="InterPro" id="IPR051011">
    <property type="entry name" value="Metal_resp_trans_reg"/>
</dbReference>
<feature type="domain" description="HTH arsR-type" evidence="4">
    <location>
        <begin position="6"/>
        <end position="99"/>
    </location>
</feature>
<accession>A0A918XSY5</accession>
<organism evidence="5 6">
    <name type="scientific">Thalassobaculum fulvum</name>
    <dbReference type="NCBI Taxonomy" id="1633335"/>
    <lineage>
        <taxon>Bacteria</taxon>
        <taxon>Pseudomonadati</taxon>
        <taxon>Pseudomonadota</taxon>
        <taxon>Alphaproteobacteria</taxon>
        <taxon>Rhodospirillales</taxon>
        <taxon>Thalassobaculaceae</taxon>
        <taxon>Thalassobaculum</taxon>
    </lineage>
</organism>
<proteinExistence type="predicted"/>
<dbReference type="NCBIfam" id="NF033788">
    <property type="entry name" value="HTH_metalloreg"/>
    <property type="match status" value="1"/>
</dbReference>
<dbReference type="InterPro" id="IPR011991">
    <property type="entry name" value="ArsR-like_HTH"/>
</dbReference>
<dbReference type="PRINTS" id="PR00778">
    <property type="entry name" value="HTHARSR"/>
</dbReference>
<keyword evidence="6" id="KW-1185">Reference proteome</keyword>
<gene>
    <name evidence="5" type="ORF">GCM10017083_30520</name>
</gene>
<dbReference type="Pfam" id="PF01022">
    <property type="entry name" value="HTH_5"/>
    <property type="match status" value="1"/>
</dbReference>
<evidence type="ECO:0000313" key="6">
    <source>
        <dbReference type="Proteomes" id="UP000630353"/>
    </source>
</evidence>
<keyword evidence="2" id="KW-0238">DNA-binding</keyword>
<evidence type="ECO:0000313" key="5">
    <source>
        <dbReference type="EMBL" id="GHD53768.1"/>
    </source>
</evidence>
<protein>
    <submittedName>
        <fullName evidence="5">Transcriptional regulator</fullName>
    </submittedName>
</protein>
<dbReference type="GO" id="GO:0003677">
    <property type="term" value="F:DNA binding"/>
    <property type="evidence" value="ECO:0007669"/>
    <property type="project" value="UniProtKB-KW"/>
</dbReference>
<evidence type="ECO:0000256" key="1">
    <source>
        <dbReference type="ARBA" id="ARBA00023015"/>
    </source>
</evidence>
<evidence type="ECO:0000256" key="3">
    <source>
        <dbReference type="ARBA" id="ARBA00023163"/>
    </source>
</evidence>
<name>A0A918XSY5_9PROT</name>
<reference evidence="5" key="1">
    <citation type="journal article" date="2014" name="Int. J. Syst. Evol. Microbiol.">
        <title>Complete genome sequence of Corynebacterium casei LMG S-19264T (=DSM 44701T), isolated from a smear-ripened cheese.</title>
        <authorList>
            <consortium name="US DOE Joint Genome Institute (JGI-PGF)"/>
            <person name="Walter F."/>
            <person name="Albersmeier A."/>
            <person name="Kalinowski J."/>
            <person name="Ruckert C."/>
        </authorList>
    </citation>
    <scope>NUCLEOTIDE SEQUENCE</scope>
    <source>
        <strain evidence="5">KCTC 42651</strain>
    </source>
</reference>
<reference evidence="5" key="2">
    <citation type="submission" date="2020-09" db="EMBL/GenBank/DDBJ databases">
        <authorList>
            <person name="Sun Q."/>
            <person name="Kim S."/>
        </authorList>
    </citation>
    <scope>NUCLEOTIDE SEQUENCE</scope>
    <source>
        <strain evidence="5">KCTC 42651</strain>
    </source>
</reference>
<comment type="caution">
    <text evidence="5">The sequence shown here is derived from an EMBL/GenBank/DDBJ whole genome shotgun (WGS) entry which is preliminary data.</text>
</comment>
<dbReference type="EMBL" id="BMZS01000007">
    <property type="protein sequence ID" value="GHD53768.1"/>
    <property type="molecule type" value="Genomic_DNA"/>
</dbReference>
<sequence>MSANDLQARAGDAAALLKLMANDRRLLVLCELVEAGERSVTELEAVSGLSQSALSQHLAKMRHHGIVKTRRSAQTIYYSLASHEARVLIEVLCRLYLPHDDTKPGREAKSAVAG</sequence>
<dbReference type="InterPro" id="IPR036390">
    <property type="entry name" value="WH_DNA-bd_sf"/>
</dbReference>
<keyword evidence="3" id="KW-0804">Transcription</keyword>
<dbReference type="InterPro" id="IPR001845">
    <property type="entry name" value="HTH_ArsR_DNA-bd_dom"/>
</dbReference>
<dbReference type="GO" id="GO:0003700">
    <property type="term" value="F:DNA-binding transcription factor activity"/>
    <property type="evidence" value="ECO:0007669"/>
    <property type="project" value="InterPro"/>
</dbReference>
<dbReference type="AlphaFoldDB" id="A0A918XSY5"/>
<dbReference type="PANTHER" id="PTHR43132:SF2">
    <property type="entry name" value="ARSENICAL RESISTANCE OPERON REPRESSOR ARSR-RELATED"/>
    <property type="match status" value="1"/>
</dbReference>
<dbReference type="Gene3D" id="1.10.10.10">
    <property type="entry name" value="Winged helix-like DNA-binding domain superfamily/Winged helix DNA-binding domain"/>
    <property type="match status" value="1"/>
</dbReference>
<keyword evidence="1" id="KW-0805">Transcription regulation</keyword>
<dbReference type="Proteomes" id="UP000630353">
    <property type="component" value="Unassembled WGS sequence"/>
</dbReference>